<evidence type="ECO:0000313" key="5">
    <source>
        <dbReference type="Proteomes" id="UP001257948"/>
    </source>
</evidence>
<evidence type="ECO:0000256" key="2">
    <source>
        <dbReference type="SAM" id="Phobius"/>
    </source>
</evidence>
<feature type="domain" description="Bacterial sugar transferase" evidence="3">
    <location>
        <begin position="11"/>
        <end position="200"/>
    </location>
</feature>
<accession>A0ABU3LQX6</accession>
<dbReference type="EC" id="2.7.8.-" evidence="4"/>
<dbReference type="Pfam" id="PF02397">
    <property type="entry name" value="Bac_transf"/>
    <property type="match status" value="1"/>
</dbReference>
<evidence type="ECO:0000313" key="4">
    <source>
        <dbReference type="EMBL" id="MDT7841626.1"/>
    </source>
</evidence>
<sequence length="221" mass="24714">MSTVRQDSALRRSVDIAVALLLLTLLLVPLMLLAVLVRCTSRGPAIYRQWRVGRGMRPFSILKFRSMTLGSDRTGPAVSGCDDPRVTRVGRWLRRTRLDELPQLVNLLRGDMTLVGPRPEVERFLPYYTRPELRLLDVRPGIIGPGALYVVGRGGELADPSGAEERYVELQLHPKLALDLDYLHDRRFGLDLRLVASAVSVSWLHPPRPPASAAAVRPRRG</sequence>
<name>A0ABU3LQX6_9ACTN</name>
<dbReference type="GO" id="GO:0016740">
    <property type="term" value="F:transferase activity"/>
    <property type="evidence" value="ECO:0007669"/>
    <property type="project" value="UniProtKB-KW"/>
</dbReference>
<reference evidence="5" key="1">
    <citation type="submission" date="2023-07" db="EMBL/GenBank/DDBJ databases">
        <title>Draft genome sequence of the endophytic actinobacterium Streptomyces justiciae WPN32, a potential antibiotic producer.</title>
        <authorList>
            <person name="Yasawong M."/>
            <person name="Pana W."/>
            <person name="Ganta P."/>
            <person name="Santapan N."/>
            <person name="Songngamsuk T."/>
            <person name="Phatcharaharikarn M."/>
            <person name="Kerdtoob S."/>
            <person name="Nantapong N."/>
        </authorList>
    </citation>
    <scope>NUCLEOTIDE SEQUENCE [LARGE SCALE GENOMIC DNA]</scope>
    <source>
        <strain evidence="5">WPN32</strain>
    </source>
</reference>
<proteinExistence type="inferred from homology"/>
<keyword evidence="2" id="KW-1133">Transmembrane helix</keyword>
<keyword evidence="2" id="KW-0812">Transmembrane</keyword>
<organism evidence="4 5">
    <name type="scientific">Streptomyces justiciae</name>
    <dbReference type="NCBI Taxonomy" id="2780140"/>
    <lineage>
        <taxon>Bacteria</taxon>
        <taxon>Bacillati</taxon>
        <taxon>Actinomycetota</taxon>
        <taxon>Actinomycetes</taxon>
        <taxon>Kitasatosporales</taxon>
        <taxon>Streptomycetaceae</taxon>
        <taxon>Streptomyces</taxon>
    </lineage>
</organism>
<gene>
    <name evidence="4" type="ORF">RQC66_12875</name>
</gene>
<dbReference type="InterPro" id="IPR003362">
    <property type="entry name" value="Bact_transf"/>
</dbReference>
<protein>
    <submittedName>
        <fullName evidence="4">Sugar transferase</fullName>
        <ecNumber evidence="4">2.7.8.-</ecNumber>
    </submittedName>
</protein>
<dbReference type="Proteomes" id="UP001257948">
    <property type="component" value="Unassembled WGS sequence"/>
</dbReference>
<keyword evidence="4" id="KW-0808">Transferase</keyword>
<comment type="caution">
    <text evidence="4">The sequence shown here is derived from an EMBL/GenBank/DDBJ whole genome shotgun (WGS) entry which is preliminary data.</text>
</comment>
<evidence type="ECO:0000256" key="1">
    <source>
        <dbReference type="ARBA" id="ARBA00006464"/>
    </source>
</evidence>
<dbReference type="EMBL" id="JAVTLL010000007">
    <property type="protein sequence ID" value="MDT7841626.1"/>
    <property type="molecule type" value="Genomic_DNA"/>
</dbReference>
<evidence type="ECO:0000259" key="3">
    <source>
        <dbReference type="Pfam" id="PF02397"/>
    </source>
</evidence>
<keyword evidence="5" id="KW-1185">Reference proteome</keyword>
<comment type="similarity">
    <text evidence="1">Belongs to the bacterial sugar transferase family.</text>
</comment>
<dbReference type="PANTHER" id="PTHR30576">
    <property type="entry name" value="COLANIC BIOSYNTHESIS UDP-GLUCOSE LIPID CARRIER TRANSFERASE"/>
    <property type="match status" value="1"/>
</dbReference>
<keyword evidence="2" id="KW-0472">Membrane</keyword>
<feature type="transmembrane region" description="Helical" evidence="2">
    <location>
        <begin position="16"/>
        <end position="37"/>
    </location>
</feature>
<dbReference type="PANTHER" id="PTHR30576:SF20">
    <property type="entry name" value="QUINOVOSAMINEPHOSPHOTRANSFERAE-RELATED"/>
    <property type="match status" value="1"/>
</dbReference>
<dbReference type="RefSeq" id="WP_314200689.1">
    <property type="nucleotide sequence ID" value="NZ_JAVTLL010000007.1"/>
</dbReference>